<dbReference type="SUPFAM" id="SSF55846">
    <property type="entry name" value="N-acetylmuramoyl-L-alanine amidase-like"/>
    <property type="match status" value="1"/>
</dbReference>
<dbReference type="PANTHER" id="PTHR30417">
    <property type="entry name" value="N-ACETYLMURAMOYL-L-ALANINE AMIDASE AMID"/>
    <property type="match status" value="1"/>
</dbReference>
<feature type="domain" description="N-acetylmuramoyl-L-alanine amidase" evidence="6">
    <location>
        <begin position="6"/>
        <end position="142"/>
    </location>
</feature>
<evidence type="ECO:0000259" key="6">
    <source>
        <dbReference type="SMART" id="SM00644"/>
    </source>
</evidence>
<dbReference type="AlphaFoldDB" id="H8FQW4"/>
<dbReference type="InterPro" id="IPR036366">
    <property type="entry name" value="PGBDSf"/>
</dbReference>
<dbReference type="Pfam" id="PF01510">
    <property type="entry name" value="Amidase_2"/>
    <property type="match status" value="1"/>
</dbReference>
<dbReference type="InterPro" id="IPR002502">
    <property type="entry name" value="Amidase_domain"/>
</dbReference>
<evidence type="ECO:0000313" key="8">
    <source>
        <dbReference type="Proteomes" id="UP000004169"/>
    </source>
</evidence>
<dbReference type="GO" id="GO:0009253">
    <property type="term" value="P:peptidoglycan catabolic process"/>
    <property type="evidence" value="ECO:0007669"/>
    <property type="project" value="InterPro"/>
</dbReference>
<dbReference type="SMART" id="SM00644">
    <property type="entry name" value="Ami_2"/>
    <property type="match status" value="1"/>
</dbReference>
<dbReference type="Gene3D" id="3.40.80.10">
    <property type="entry name" value="Peptidoglycan recognition protein-like"/>
    <property type="match status" value="1"/>
</dbReference>
<dbReference type="InterPro" id="IPR036505">
    <property type="entry name" value="Amidase/PGRP_sf"/>
</dbReference>
<reference evidence="7 8" key="1">
    <citation type="journal article" date="2012" name="J. Bacteriol.">
        <title>Draft Genome Sequence of the Purple Photosynthetic Bacterium Phaeospirillum molischianum DSM120, a Particularly Versatile Bacterium.</title>
        <authorList>
            <person name="Duquesne K."/>
            <person name="Prima V."/>
            <person name="Ji B."/>
            <person name="Rouy Z."/>
            <person name="Medigue C."/>
            <person name="Talla E."/>
            <person name="Sturgis J.N."/>
        </authorList>
    </citation>
    <scope>NUCLEOTIDE SEQUENCE [LARGE SCALE GENOMIC DNA]</scope>
    <source>
        <strain evidence="8">DSM120</strain>
    </source>
</reference>
<protein>
    <recommendedName>
        <fullName evidence="3">N-acetylmuramoyl-L-alanine amidase</fullName>
        <ecNumber evidence="3">3.5.1.28</ecNumber>
    </recommendedName>
</protein>
<dbReference type="GO" id="GO:0071555">
    <property type="term" value="P:cell wall organization"/>
    <property type="evidence" value="ECO:0007669"/>
    <property type="project" value="UniProtKB-KW"/>
</dbReference>
<dbReference type="Gene3D" id="1.10.101.10">
    <property type="entry name" value="PGBD-like superfamily/PGBD"/>
    <property type="match status" value="1"/>
</dbReference>
<evidence type="ECO:0000256" key="3">
    <source>
        <dbReference type="ARBA" id="ARBA00011901"/>
    </source>
</evidence>
<accession>H8FQW4</accession>
<dbReference type="GO" id="GO:0019867">
    <property type="term" value="C:outer membrane"/>
    <property type="evidence" value="ECO:0007669"/>
    <property type="project" value="TreeGrafter"/>
</dbReference>
<dbReference type="SUPFAM" id="SSF47090">
    <property type="entry name" value="PGBD-like"/>
    <property type="match status" value="1"/>
</dbReference>
<dbReference type="PANTHER" id="PTHR30417:SF1">
    <property type="entry name" value="N-ACETYLMURAMOYL-L-ALANINE AMIDASE AMID"/>
    <property type="match status" value="1"/>
</dbReference>
<keyword evidence="8" id="KW-1185">Reference proteome</keyword>
<dbReference type="InterPro" id="IPR036365">
    <property type="entry name" value="PGBD-like_sf"/>
</dbReference>
<proteinExistence type="inferred from homology"/>
<dbReference type="GO" id="GO:0009254">
    <property type="term" value="P:peptidoglycan turnover"/>
    <property type="evidence" value="ECO:0007669"/>
    <property type="project" value="TreeGrafter"/>
</dbReference>
<name>H8FQW4_MAGML</name>
<dbReference type="eggNOG" id="COG3023">
    <property type="taxonomic scope" value="Bacteria"/>
</dbReference>
<evidence type="ECO:0000256" key="1">
    <source>
        <dbReference type="ARBA" id="ARBA00001561"/>
    </source>
</evidence>
<keyword evidence="5" id="KW-0961">Cell wall biogenesis/degradation</keyword>
<evidence type="ECO:0000313" key="7">
    <source>
        <dbReference type="EMBL" id="CCG40752.1"/>
    </source>
</evidence>
<evidence type="ECO:0000256" key="5">
    <source>
        <dbReference type="ARBA" id="ARBA00023316"/>
    </source>
</evidence>
<keyword evidence="4 7" id="KW-0378">Hydrolase</keyword>
<dbReference type="CDD" id="cd06583">
    <property type="entry name" value="PGRP"/>
    <property type="match status" value="1"/>
</dbReference>
<evidence type="ECO:0000256" key="4">
    <source>
        <dbReference type="ARBA" id="ARBA00022801"/>
    </source>
</evidence>
<comment type="similarity">
    <text evidence="2">Belongs to the N-acetylmuramoyl-L-alanine amidase 2 family.</text>
</comment>
<sequence length="223" mass="24631">MILRPSPNHEPRRSPLVDMLVLHYTGMPNGPTALDRLCDPAAKVSAHYVIEEDGRVFALVEESRRAWHAGAGSWRGETDINSRSIGIELVNPGHEFGYRPFPQPQIDALIDLARGILARHPIPPRNVVAHADIAPTRKEDPGELFPWQSLAEPHGIGLWPCGEPVDPPPLPVILAGLAHFGYDVTDPTAALIAFQRHFRPWSLSGDADPETCGRLRALLRVMR</sequence>
<dbReference type="STRING" id="1150626.PHAMO_210263"/>
<comment type="catalytic activity">
    <reaction evidence="1">
        <text>Hydrolyzes the link between N-acetylmuramoyl residues and L-amino acid residues in certain cell-wall glycopeptides.</text>
        <dbReference type="EC" id="3.5.1.28"/>
    </reaction>
</comment>
<dbReference type="InterPro" id="IPR051206">
    <property type="entry name" value="NAMLAA_amidase_2"/>
</dbReference>
<organism evidence="7 8">
    <name type="scientific">Magnetospirillum molischianum DSM 120</name>
    <dbReference type="NCBI Taxonomy" id="1150626"/>
    <lineage>
        <taxon>Bacteria</taxon>
        <taxon>Pseudomonadati</taxon>
        <taxon>Pseudomonadota</taxon>
        <taxon>Alphaproteobacteria</taxon>
        <taxon>Rhodospirillales</taxon>
        <taxon>Rhodospirillaceae</taxon>
        <taxon>Magnetospirillum</taxon>
    </lineage>
</organism>
<comment type="caution">
    <text evidence="7">The sequence shown here is derived from an EMBL/GenBank/DDBJ whole genome shotgun (WGS) entry which is preliminary data.</text>
</comment>
<dbReference type="EMBL" id="CAHP01000014">
    <property type="protein sequence ID" value="CCG40752.1"/>
    <property type="molecule type" value="Genomic_DNA"/>
</dbReference>
<dbReference type="RefSeq" id="WP_002727280.1">
    <property type="nucleotide sequence ID" value="NZ_CAHP01000014.1"/>
</dbReference>
<gene>
    <name evidence="7" type="primary">amiD</name>
    <name evidence="7" type="ORF">PHAMO_210263</name>
</gene>
<dbReference type="EC" id="3.5.1.28" evidence="3"/>
<dbReference type="Proteomes" id="UP000004169">
    <property type="component" value="Unassembled WGS sequence"/>
</dbReference>
<dbReference type="GO" id="GO:0008745">
    <property type="term" value="F:N-acetylmuramoyl-L-alanine amidase activity"/>
    <property type="evidence" value="ECO:0007669"/>
    <property type="project" value="UniProtKB-EC"/>
</dbReference>
<evidence type="ECO:0000256" key="2">
    <source>
        <dbReference type="ARBA" id="ARBA00007553"/>
    </source>
</evidence>